<dbReference type="AlphaFoldDB" id="A0AAJ2JXY8"/>
<dbReference type="InterPro" id="IPR036028">
    <property type="entry name" value="SH3-like_dom_sf"/>
</dbReference>
<reference evidence="4" key="1">
    <citation type="submission" date="2023-09" db="EMBL/GenBank/DDBJ databases">
        <title>Paenibacillus sp. chi10 Genome sequencing and assembly.</title>
        <authorList>
            <person name="Kim I."/>
        </authorList>
    </citation>
    <scope>NUCLEOTIDE SEQUENCE [LARGE SCALE GENOMIC DNA]</scope>
    <source>
        <strain evidence="4">chi10</strain>
    </source>
</reference>
<organism evidence="3 4">
    <name type="scientific">Paenibacillus suaedae</name>
    <dbReference type="NCBI Taxonomy" id="3077233"/>
    <lineage>
        <taxon>Bacteria</taxon>
        <taxon>Bacillati</taxon>
        <taxon>Bacillota</taxon>
        <taxon>Bacilli</taxon>
        <taxon>Bacillales</taxon>
        <taxon>Paenibacillaceae</taxon>
        <taxon>Paenibacillus</taxon>
    </lineage>
</organism>
<dbReference type="PIRSF" id="PIRSF034961">
    <property type="entry name" value="UCP034961_SH3_2"/>
    <property type="match status" value="1"/>
</dbReference>
<evidence type="ECO:0000313" key="3">
    <source>
        <dbReference type="EMBL" id="MDT8976328.1"/>
    </source>
</evidence>
<dbReference type="InterPro" id="IPR014593">
    <property type="entry name" value="UCP034961_SH3_2"/>
</dbReference>
<dbReference type="Pfam" id="PF07653">
    <property type="entry name" value="SH3_2"/>
    <property type="match status" value="1"/>
</dbReference>
<dbReference type="SUPFAM" id="SSF50044">
    <property type="entry name" value="SH3-domain"/>
    <property type="match status" value="2"/>
</dbReference>
<accession>A0AAJ2JXY8</accession>
<protein>
    <submittedName>
        <fullName evidence="3">SH3 domain-containing protein</fullName>
    </submittedName>
</protein>
<evidence type="ECO:0000313" key="4">
    <source>
        <dbReference type="Proteomes" id="UP001250538"/>
    </source>
</evidence>
<dbReference type="EMBL" id="JAVYAA010000002">
    <property type="protein sequence ID" value="MDT8976328.1"/>
    <property type="molecule type" value="Genomic_DNA"/>
</dbReference>
<name>A0AAJ2JXY8_9BACL</name>
<keyword evidence="4" id="KW-1185">Reference proteome</keyword>
<dbReference type="RefSeq" id="WP_315744842.1">
    <property type="nucleotide sequence ID" value="NZ_JAVYAA010000002.1"/>
</dbReference>
<evidence type="ECO:0000256" key="1">
    <source>
        <dbReference type="ARBA" id="ARBA00022443"/>
    </source>
</evidence>
<dbReference type="PROSITE" id="PS50002">
    <property type="entry name" value="SH3"/>
    <property type="match status" value="1"/>
</dbReference>
<dbReference type="Proteomes" id="UP001250538">
    <property type="component" value="Unassembled WGS sequence"/>
</dbReference>
<gene>
    <name evidence="3" type="ORF">RQP50_08720</name>
</gene>
<feature type="domain" description="SH3" evidence="2">
    <location>
        <begin position="65"/>
        <end position="122"/>
    </location>
</feature>
<keyword evidence="1" id="KW-0728">SH3 domain</keyword>
<evidence type="ECO:0000259" key="2">
    <source>
        <dbReference type="PROSITE" id="PS50002"/>
    </source>
</evidence>
<dbReference type="InterPro" id="IPR001452">
    <property type="entry name" value="SH3_domain"/>
</dbReference>
<proteinExistence type="predicted"/>
<comment type="caution">
    <text evidence="3">The sequence shown here is derived from an EMBL/GenBank/DDBJ whole genome shotgun (WGS) entry which is preliminary data.</text>
</comment>
<sequence length="125" mass="14528">MNDYIVIKKHRSNYPNPLTLIKGQSVIMGEKYEGPENWENWIFCTTQSEGNQKISGWVPMQLLDTKGTEAIVLEDYTARELNVDEGDQLVGYRELNGWRWCTHRMNTEEGWVPAGNLQLADEYFL</sequence>